<evidence type="ECO:0000313" key="3">
    <source>
        <dbReference type="EMBL" id="BBO92778.1"/>
    </source>
</evidence>
<dbReference type="CDD" id="cd02440">
    <property type="entry name" value="AdoMet_MTases"/>
    <property type="match status" value="1"/>
</dbReference>
<accession>A0A5K8AJK1</accession>
<dbReference type="Pfam" id="PF08241">
    <property type="entry name" value="Methyltransf_11"/>
    <property type="match status" value="1"/>
</dbReference>
<evidence type="ECO:0000256" key="1">
    <source>
        <dbReference type="ARBA" id="ARBA00022679"/>
    </source>
</evidence>
<dbReference type="RefSeq" id="WP_155313481.1">
    <property type="nucleotide sequence ID" value="NZ_AP021879.1"/>
</dbReference>
<dbReference type="Proteomes" id="UP000422108">
    <property type="component" value="Chromosome"/>
</dbReference>
<dbReference type="GO" id="GO:0008757">
    <property type="term" value="F:S-adenosylmethionine-dependent methyltransferase activity"/>
    <property type="evidence" value="ECO:0007669"/>
    <property type="project" value="InterPro"/>
</dbReference>
<dbReference type="EMBL" id="AP021879">
    <property type="protein sequence ID" value="BBO92778.1"/>
    <property type="molecule type" value="Genomic_DNA"/>
</dbReference>
<reference evidence="3 4" key="1">
    <citation type="submission" date="2019-11" db="EMBL/GenBank/DDBJ databases">
        <title>Comparative genomics of hydrocarbon-degrading Desulfosarcina strains.</title>
        <authorList>
            <person name="Watanabe M."/>
            <person name="Kojima H."/>
            <person name="Fukui M."/>
        </authorList>
    </citation>
    <scope>NUCLEOTIDE SEQUENCE [LARGE SCALE GENOMIC DNA]</scope>
    <source>
        <strain evidence="4">oXyS1</strain>
    </source>
</reference>
<keyword evidence="1 3" id="KW-0808">Transferase</keyword>
<dbReference type="InterPro" id="IPR013216">
    <property type="entry name" value="Methyltransf_11"/>
</dbReference>
<evidence type="ECO:0000259" key="2">
    <source>
        <dbReference type="Pfam" id="PF08241"/>
    </source>
</evidence>
<name>A0A5K8AJK1_9BACT</name>
<dbReference type="SUPFAM" id="SSF53335">
    <property type="entry name" value="S-adenosyl-L-methionine-dependent methyltransferases"/>
    <property type="match status" value="1"/>
</dbReference>
<dbReference type="GO" id="GO:0032259">
    <property type="term" value="P:methylation"/>
    <property type="evidence" value="ECO:0007669"/>
    <property type="project" value="UniProtKB-KW"/>
</dbReference>
<proteinExistence type="predicted"/>
<gene>
    <name evidence="3" type="ORF">DSCOOX_59580</name>
</gene>
<organism evidence="3 4">
    <name type="scientific">Desulfosarcina ovata subsp. ovata</name>
    <dbReference type="NCBI Taxonomy" id="2752305"/>
    <lineage>
        <taxon>Bacteria</taxon>
        <taxon>Pseudomonadati</taxon>
        <taxon>Thermodesulfobacteriota</taxon>
        <taxon>Desulfobacteria</taxon>
        <taxon>Desulfobacterales</taxon>
        <taxon>Desulfosarcinaceae</taxon>
        <taxon>Desulfosarcina</taxon>
    </lineage>
</organism>
<dbReference type="PANTHER" id="PTHR44068:SF11">
    <property type="entry name" value="GERANYL DIPHOSPHATE 2-C-METHYLTRANSFERASE"/>
    <property type="match status" value="1"/>
</dbReference>
<feature type="domain" description="Methyltransferase type 11" evidence="2">
    <location>
        <begin position="43"/>
        <end position="136"/>
    </location>
</feature>
<protein>
    <submittedName>
        <fullName evidence="3">SAM-dependent methyltransferase</fullName>
    </submittedName>
</protein>
<dbReference type="Gene3D" id="3.40.50.150">
    <property type="entry name" value="Vaccinia Virus protein VP39"/>
    <property type="match status" value="1"/>
</dbReference>
<dbReference type="InterPro" id="IPR050447">
    <property type="entry name" value="Erg6_SMT_methyltransf"/>
</dbReference>
<dbReference type="AlphaFoldDB" id="A0A5K8AJK1"/>
<sequence length="240" mass="26133">MSIAAYLSPEMQRAAGGTLRPGGLALTDRAMAVCRFAPGSHLLDLGCGPGATLRHLSEVHAMRTWGIDRSFQMLADAARRDPHAGRLVQASGMGIPFADRCLDGVFCECVLSLMPDPLEVLGECHRILRPAGRLVVSDLYLRRPEPQGIPMAIPGSSCLAGARDKTALLRMARDAGFTIRLWEDHTPYLTQLAVNMVFSQGSMDWFWNFMGDGPEIRKAACRSKPGYFLMVVIKGSNTDG</sequence>
<dbReference type="NCBIfam" id="NF045667">
    <property type="entry name" value="MTase_DVU1556"/>
    <property type="match status" value="1"/>
</dbReference>
<evidence type="ECO:0000313" key="4">
    <source>
        <dbReference type="Proteomes" id="UP000422108"/>
    </source>
</evidence>
<keyword evidence="3" id="KW-0489">Methyltransferase</keyword>
<dbReference type="InterPro" id="IPR029063">
    <property type="entry name" value="SAM-dependent_MTases_sf"/>
</dbReference>
<dbReference type="PANTHER" id="PTHR44068">
    <property type="entry name" value="ZGC:194242"/>
    <property type="match status" value="1"/>
</dbReference>
<keyword evidence="4" id="KW-1185">Reference proteome</keyword>